<evidence type="ECO:0000259" key="1">
    <source>
        <dbReference type="PROSITE" id="PS50943"/>
    </source>
</evidence>
<dbReference type="Pfam" id="PF01381">
    <property type="entry name" value="HTH_3"/>
    <property type="match status" value="1"/>
</dbReference>
<dbReference type="Gene3D" id="1.10.260.40">
    <property type="entry name" value="lambda repressor-like DNA-binding domains"/>
    <property type="match status" value="1"/>
</dbReference>
<proteinExistence type="predicted"/>
<dbReference type="CDD" id="cd00093">
    <property type="entry name" value="HTH_XRE"/>
    <property type="match status" value="1"/>
</dbReference>
<name>A0A6N6MTF1_9HYPH</name>
<dbReference type="SMART" id="SM00530">
    <property type="entry name" value="HTH_XRE"/>
    <property type="match status" value="1"/>
</dbReference>
<organism evidence="2 3">
    <name type="scientific">Methylobacterium planeticum</name>
    <dbReference type="NCBI Taxonomy" id="2615211"/>
    <lineage>
        <taxon>Bacteria</taxon>
        <taxon>Pseudomonadati</taxon>
        <taxon>Pseudomonadota</taxon>
        <taxon>Alphaproteobacteria</taxon>
        <taxon>Hyphomicrobiales</taxon>
        <taxon>Methylobacteriaceae</taxon>
        <taxon>Methylobacterium</taxon>
    </lineage>
</organism>
<feature type="domain" description="HTH cro/C1-type" evidence="1">
    <location>
        <begin position="73"/>
        <end position="127"/>
    </location>
</feature>
<gene>
    <name evidence="2" type="ORF">F6X51_07630</name>
</gene>
<comment type="caution">
    <text evidence="2">The sequence shown here is derived from an EMBL/GenBank/DDBJ whole genome shotgun (WGS) entry which is preliminary data.</text>
</comment>
<keyword evidence="3" id="KW-1185">Reference proteome</keyword>
<dbReference type="SUPFAM" id="SSF47413">
    <property type="entry name" value="lambda repressor-like DNA-binding domains"/>
    <property type="match status" value="1"/>
</dbReference>
<accession>A0A6N6MTF1</accession>
<evidence type="ECO:0000313" key="3">
    <source>
        <dbReference type="Proteomes" id="UP000441523"/>
    </source>
</evidence>
<dbReference type="InterPro" id="IPR010982">
    <property type="entry name" value="Lambda_DNA-bd_dom_sf"/>
</dbReference>
<protein>
    <submittedName>
        <fullName evidence="2">Helix-turn-helix transcriptional regulator</fullName>
    </submittedName>
</protein>
<dbReference type="InterPro" id="IPR001387">
    <property type="entry name" value="Cro/C1-type_HTH"/>
</dbReference>
<dbReference type="PROSITE" id="PS50943">
    <property type="entry name" value="HTH_CROC1"/>
    <property type="match status" value="1"/>
</dbReference>
<dbReference type="RefSeq" id="WP_150962646.1">
    <property type="nucleotide sequence ID" value="NZ_VZZJ01000005.1"/>
</dbReference>
<dbReference type="Proteomes" id="UP000441523">
    <property type="component" value="Unassembled WGS sequence"/>
</dbReference>
<evidence type="ECO:0000313" key="2">
    <source>
        <dbReference type="EMBL" id="KAB1074249.1"/>
    </source>
</evidence>
<sequence length="136" mass="14568">MDLQILRTEAGEELVVLPRRDFDVLLARLGEEEAEDRMTDRLAQEARAALAEGTELILPAWFSDGLATHRHPVRAAREHAGRSEAQLAAEAGIAPAELAAIERGQVAASLASLDAISTALGLDPRLLRRVCADAPA</sequence>
<dbReference type="AlphaFoldDB" id="A0A6N6MTF1"/>
<dbReference type="EMBL" id="VZZJ01000005">
    <property type="protein sequence ID" value="KAB1074249.1"/>
    <property type="molecule type" value="Genomic_DNA"/>
</dbReference>
<dbReference type="GO" id="GO:0003677">
    <property type="term" value="F:DNA binding"/>
    <property type="evidence" value="ECO:0007669"/>
    <property type="project" value="InterPro"/>
</dbReference>
<reference evidence="2 3" key="1">
    <citation type="submission" date="2019-09" db="EMBL/GenBank/DDBJ databases">
        <title>YIM 132548 draft genome.</title>
        <authorList>
            <person name="Jiang L."/>
        </authorList>
    </citation>
    <scope>NUCLEOTIDE SEQUENCE [LARGE SCALE GENOMIC DNA]</scope>
    <source>
        <strain evidence="2 3">YIM 132548</strain>
    </source>
</reference>